<gene>
    <name evidence="1" type="ORF">GCM10009742_09880</name>
</gene>
<protein>
    <submittedName>
        <fullName evidence="1">Uncharacterized protein</fullName>
    </submittedName>
</protein>
<keyword evidence="2" id="KW-1185">Reference proteome</keyword>
<organism evidence="1 2">
    <name type="scientific">Kribbella karoonensis</name>
    <dbReference type="NCBI Taxonomy" id="324851"/>
    <lineage>
        <taxon>Bacteria</taxon>
        <taxon>Bacillati</taxon>
        <taxon>Actinomycetota</taxon>
        <taxon>Actinomycetes</taxon>
        <taxon>Propionibacteriales</taxon>
        <taxon>Kribbellaceae</taxon>
        <taxon>Kribbella</taxon>
    </lineage>
</organism>
<dbReference type="RefSeq" id="WP_344188160.1">
    <property type="nucleotide sequence ID" value="NZ_BAAAND010000001.1"/>
</dbReference>
<accession>A0ABN2D3H0</accession>
<proteinExistence type="predicted"/>
<name>A0ABN2D3H0_9ACTN</name>
<dbReference type="Proteomes" id="UP001500190">
    <property type="component" value="Unassembled WGS sequence"/>
</dbReference>
<dbReference type="EMBL" id="BAAAND010000001">
    <property type="protein sequence ID" value="GAA1569687.1"/>
    <property type="molecule type" value="Genomic_DNA"/>
</dbReference>
<comment type="caution">
    <text evidence="1">The sequence shown here is derived from an EMBL/GenBank/DDBJ whole genome shotgun (WGS) entry which is preliminary data.</text>
</comment>
<evidence type="ECO:0000313" key="2">
    <source>
        <dbReference type="Proteomes" id="UP001500190"/>
    </source>
</evidence>
<reference evidence="1 2" key="1">
    <citation type="journal article" date="2019" name="Int. J. Syst. Evol. Microbiol.">
        <title>The Global Catalogue of Microorganisms (GCM) 10K type strain sequencing project: providing services to taxonomists for standard genome sequencing and annotation.</title>
        <authorList>
            <consortium name="The Broad Institute Genomics Platform"/>
            <consortium name="The Broad Institute Genome Sequencing Center for Infectious Disease"/>
            <person name="Wu L."/>
            <person name="Ma J."/>
        </authorList>
    </citation>
    <scope>NUCLEOTIDE SEQUENCE [LARGE SCALE GENOMIC DNA]</scope>
    <source>
        <strain evidence="1 2">JCM 14304</strain>
    </source>
</reference>
<sequence>MPLDLPAFNDAYIRARDRVRGDAPAVDVTAEQERLRALVPADATDHDRTWTARLIDRLGTPPPPPPARSELYMQAEQIHAEVYPPQGTAEEKIAQLEAGRHRIWSLADRATPDEEYDIRALTYDLKYLEDVLRDPPFPLTDEPFPTPDA</sequence>
<evidence type="ECO:0000313" key="1">
    <source>
        <dbReference type="EMBL" id="GAA1569687.1"/>
    </source>
</evidence>